<feature type="region of interest" description="Disordered" evidence="1">
    <location>
        <begin position="1"/>
        <end position="29"/>
    </location>
</feature>
<evidence type="ECO:0000259" key="2">
    <source>
        <dbReference type="Pfam" id="PF01206"/>
    </source>
</evidence>
<organism evidence="3 4">
    <name type="scientific">Actinomadura napierensis</name>
    <dbReference type="NCBI Taxonomy" id="267854"/>
    <lineage>
        <taxon>Bacteria</taxon>
        <taxon>Bacillati</taxon>
        <taxon>Actinomycetota</taxon>
        <taxon>Actinomycetes</taxon>
        <taxon>Streptosporangiales</taxon>
        <taxon>Thermomonosporaceae</taxon>
        <taxon>Actinomadura</taxon>
    </lineage>
</organism>
<accession>A0ABN3AK52</accession>
<feature type="domain" description="UPF0033" evidence="2">
    <location>
        <begin position="36"/>
        <end position="98"/>
    </location>
</feature>
<dbReference type="SUPFAM" id="SSF64307">
    <property type="entry name" value="SirA-like"/>
    <property type="match status" value="1"/>
</dbReference>
<evidence type="ECO:0000313" key="4">
    <source>
        <dbReference type="Proteomes" id="UP001501020"/>
    </source>
</evidence>
<reference evidence="3 4" key="1">
    <citation type="journal article" date="2019" name="Int. J. Syst. Evol. Microbiol.">
        <title>The Global Catalogue of Microorganisms (GCM) 10K type strain sequencing project: providing services to taxonomists for standard genome sequencing and annotation.</title>
        <authorList>
            <consortium name="The Broad Institute Genomics Platform"/>
            <consortium name="The Broad Institute Genome Sequencing Center for Infectious Disease"/>
            <person name="Wu L."/>
            <person name="Ma J."/>
        </authorList>
    </citation>
    <scope>NUCLEOTIDE SEQUENCE [LARGE SCALE GENOMIC DNA]</scope>
    <source>
        <strain evidence="3 4">JCM 13850</strain>
    </source>
</reference>
<comment type="caution">
    <text evidence="3">The sequence shown here is derived from an EMBL/GenBank/DDBJ whole genome shotgun (WGS) entry which is preliminary data.</text>
</comment>
<evidence type="ECO:0000256" key="1">
    <source>
        <dbReference type="SAM" id="MobiDB-lite"/>
    </source>
</evidence>
<dbReference type="CDD" id="cd00291">
    <property type="entry name" value="SirA_YedF_YeeD"/>
    <property type="match status" value="1"/>
</dbReference>
<protein>
    <recommendedName>
        <fullName evidence="2">UPF0033 domain-containing protein</fullName>
    </recommendedName>
</protein>
<dbReference type="Proteomes" id="UP001501020">
    <property type="component" value="Unassembled WGS sequence"/>
</dbReference>
<dbReference type="InterPro" id="IPR001455">
    <property type="entry name" value="TusA-like"/>
</dbReference>
<keyword evidence="4" id="KW-1185">Reference proteome</keyword>
<evidence type="ECO:0000313" key="3">
    <source>
        <dbReference type="EMBL" id="GAA2171373.1"/>
    </source>
</evidence>
<dbReference type="InterPro" id="IPR036868">
    <property type="entry name" value="TusA-like_sf"/>
</dbReference>
<dbReference type="Gene3D" id="3.30.110.40">
    <property type="entry name" value="TusA-like domain"/>
    <property type="match status" value="1"/>
</dbReference>
<sequence>MSQSPIFPHKRHGSLREARTGGRRMGAEPVVIDGGDRSCVRLLLELRGHVAGLEPGTVVHLIASDPAAPIDLPAWCHLTGHAYLGPVDADTPTYALRVAERPRATEPDSPWRPASGS</sequence>
<dbReference type="Pfam" id="PF01206">
    <property type="entry name" value="TusA"/>
    <property type="match status" value="1"/>
</dbReference>
<gene>
    <name evidence="3" type="ORF">GCM10009727_96620</name>
</gene>
<dbReference type="EMBL" id="BAAAMR010000229">
    <property type="protein sequence ID" value="GAA2171373.1"/>
    <property type="molecule type" value="Genomic_DNA"/>
</dbReference>
<name>A0ABN3AK52_9ACTN</name>
<proteinExistence type="predicted"/>